<feature type="domain" description="Chitin-binding type-2" evidence="7">
    <location>
        <begin position="598"/>
        <end position="654"/>
    </location>
</feature>
<evidence type="ECO:0000256" key="3">
    <source>
        <dbReference type="ARBA" id="ARBA00022737"/>
    </source>
</evidence>
<dbReference type="InterPro" id="IPR036508">
    <property type="entry name" value="Chitin-bd_dom_sf"/>
</dbReference>
<feature type="domain" description="Chitin-binding type-2" evidence="7">
    <location>
        <begin position="302"/>
        <end position="357"/>
    </location>
</feature>
<keyword evidence="2 6" id="KW-0732">Signal</keyword>
<feature type="domain" description="Chitin-binding type-2" evidence="7">
    <location>
        <begin position="180"/>
        <end position="233"/>
    </location>
</feature>
<evidence type="ECO:0000313" key="8">
    <source>
        <dbReference type="EMBL" id="PNF26016.1"/>
    </source>
</evidence>
<feature type="domain" description="Chitin-binding type-2" evidence="7">
    <location>
        <begin position="60"/>
        <end position="116"/>
    </location>
</feature>
<keyword evidence="1" id="KW-0147">Chitin-binding</keyword>
<evidence type="ECO:0000256" key="2">
    <source>
        <dbReference type="ARBA" id="ARBA00022729"/>
    </source>
</evidence>
<evidence type="ECO:0000256" key="5">
    <source>
        <dbReference type="ARBA" id="ARBA00023180"/>
    </source>
</evidence>
<dbReference type="Gene3D" id="2.170.140.10">
    <property type="entry name" value="Chitin binding domain"/>
    <property type="match status" value="4"/>
</dbReference>
<evidence type="ECO:0000256" key="1">
    <source>
        <dbReference type="ARBA" id="ARBA00022669"/>
    </source>
</evidence>
<evidence type="ECO:0000256" key="6">
    <source>
        <dbReference type="SAM" id="SignalP"/>
    </source>
</evidence>
<gene>
    <name evidence="8" type="ORF">B7P43_G06378</name>
</gene>
<feature type="domain" description="Chitin-binding type-2" evidence="7">
    <location>
        <begin position="483"/>
        <end position="538"/>
    </location>
</feature>
<name>A0A2J7QBQ6_9NEOP</name>
<dbReference type="Proteomes" id="UP000235965">
    <property type="component" value="Unassembled WGS sequence"/>
</dbReference>
<protein>
    <recommendedName>
        <fullName evidence="7">Chitin-binding type-2 domain-containing protein</fullName>
    </recommendedName>
</protein>
<dbReference type="InParanoid" id="A0A2J7QBQ6"/>
<feature type="domain" description="Chitin-binding type-2" evidence="7">
    <location>
        <begin position="541"/>
        <end position="596"/>
    </location>
</feature>
<feature type="signal peptide" evidence="6">
    <location>
        <begin position="1"/>
        <end position="25"/>
    </location>
</feature>
<dbReference type="InterPro" id="IPR002557">
    <property type="entry name" value="Chitin-bd_dom"/>
</dbReference>
<dbReference type="GO" id="GO:0005576">
    <property type="term" value="C:extracellular region"/>
    <property type="evidence" value="ECO:0007669"/>
    <property type="project" value="InterPro"/>
</dbReference>
<comment type="caution">
    <text evidence="8">The sequence shown here is derived from an EMBL/GenBank/DDBJ whole genome shotgun (WGS) entry which is preliminary data.</text>
</comment>
<keyword evidence="3" id="KW-0677">Repeat</keyword>
<keyword evidence="4" id="KW-1015">Disulfide bond</keyword>
<feature type="chain" id="PRO_5014360020" description="Chitin-binding type-2 domain-containing protein" evidence="6">
    <location>
        <begin position="26"/>
        <end position="813"/>
    </location>
</feature>
<dbReference type="PANTHER" id="PTHR23301">
    <property type="entry name" value="CHITIN BINDING PERITROPHIN-A"/>
    <property type="match status" value="1"/>
</dbReference>
<dbReference type="AlphaFoldDB" id="A0A2J7QBQ6"/>
<feature type="domain" description="Chitin-binding type-2" evidence="7">
    <location>
        <begin position="658"/>
        <end position="715"/>
    </location>
</feature>
<evidence type="ECO:0000256" key="4">
    <source>
        <dbReference type="ARBA" id="ARBA00023157"/>
    </source>
</evidence>
<dbReference type="GO" id="GO:0008061">
    <property type="term" value="F:chitin binding"/>
    <property type="evidence" value="ECO:0007669"/>
    <property type="project" value="UniProtKB-KW"/>
</dbReference>
<accession>A0A2J7QBQ6</accession>
<proteinExistence type="predicted"/>
<sequence length="813" mass="90253">MTPRRNEMTSVASFIVLGVLPIISTAPAIDEGVLWILGESNSSDEASVALLVGSEGDYLSFSCNEKEDGLYRDPASCSLYYRCSHGSREVYKCLDGYLFNAETGHCEEDTNVTCVEALFDPCKRRGDGIYANFSTNCQDYYRCERHALTNSYSCGPGYSFSIVTHGCMASSEVMCIEPHCAITGSGFYIIPGTGCRAYYHCDQGMRTDYLCPLGTIYDRNKKACAQEGGLCYEPLCTGRINGQYPDTSHHCERSFECSGGTLQAVYGCLAGQLHNGQMCLPADTVTCQAPESTSVAIQVPTSNPCMNLSDGSHTAALDDDCRSYILCKRGQNIATLRCPVGLRHDGRHCADAAKTPCSSDCLQRSDGYYTDLITRCRNYFYCSKGQMTEHRTCPESTLYNGYMCVPSQLFTCPLSSPALSNNNNKCSSKTDGFHTEYATGCQSYYFCLERKLVLEGSCMEGQMWNGKTCVEQGKFYCKGPEPWPGCLGREVGLHQDQKSQCRYYYYCENGNRTQLSCPQGQLFDGKLCVSADDYECPNIEPDVCNQKPDGYYPDMDSSCRSYYYCSKGYRFTYVCPDSYVFDGKECVDPSNYKCPRTSRDCISLSNGYHYDKVSGCHKYFYCLDGDKITTLTCAGIKVFNGEKCVEPSDFRCPDSISENFCASRPDGLFAHTDSRCQRYVHCKDQKQMSISTCPDGKVFDGSACIENSSTNACVSAVAKPDPMHSPDCTNMSNGFYQNYTSGCHRYFYCIDGMKTTLTCRGNEVFNGQLCVSSKSYTCPHESTVHTSPCNTNNSEHKSIQSGKYMILHIFPPT</sequence>
<evidence type="ECO:0000313" key="9">
    <source>
        <dbReference type="Proteomes" id="UP000235965"/>
    </source>
</evidence>
<keyword evidence="9" id="KW-1185">Reference proteome</keyword>
<dbReference type="STRING" id="105785.A0A2J7QBQ6"/>
<feature type="domain" description="Chitin-binding type-2" evidence="7">
    <location>
        <begin position="119"/>
        <end position="177"/>
    </location>
</feature>
<dbReference type="InterPro" id="IPR051940">
    <property type="entry name" value="Chitin_bind-dev_reg"/>
</dbReference>
<feature type="domain" description="Chitin-binding type-2" evidence="7">
    <location>
        <begin position="358"/>
        <end position="414"/>
    </location>
</feature>
<keyword evidence="5" id="KW-0325">Glycoprotein</keyword>
<reference evidence="8 9" key="1">
    <citation type="submission" date="2017-12" db="EMBL/GenBank/DDBJ databases">
        <title>Hemimetabolous genomes reveal molecular basis of termite eusociality.</title>
        <authorList>
            <person name="Harrison M.C."/>
            <person name="Jongepier E."/>
            <person name="Robertson H.M."/>
            <person name="Arning N."/>
            <person name="Bitard-Feildel T."/>
            <person name="Chao H."/>
            <person name="Childers C.P."/>
            <person name="Dinh H."/>
            <person name="Doddapaneni H."/>
            <person name="Dugan S."/>
            <person name="Gowin J."/>
            <person name="Greiner C."/>
            <person name="Han Y."/>
            <person name="Hu H."/>
            <person name="Hughes D.S.T."/>
            <person name="Huylmans A.-K."/>
            <person name="Kemena C."/>
            <person name="Kremer L.P.M."/>
            <person name="Lee S.L."/>
            <person name="Lopez-Ezquerra A."/>
            <person name="Mallet L."/>
            <person name="Monroy-Kuhn J.M."/>
            <person name="Moser A."/>
            <person name="Murali S.C."/>
            <person name="Muzny D.M."/>
            <person name="Otani S."/>
            <person name="Piulachs M.-D."/>
            <person name="Poelchau M."/>
            <person name="Qu J."/>
            <person name="Schaub F."/>
            <person name="Wada-Katsumata A."/>
            <person name="Worley K.C."/>
            <person name="Xie Q."/>
            <person name="Ylla G."/>
            <person name="Poulsen M."/>
            <person name="Gibbs R.A."/>
            <person name="Schal C."/>
            <person name="Richards S."/>
            <person name="Belles X."/>
            <person name="Korb J."/>
            <person name="Bornberg-Bauer E."/>
        </authorList>
    </citation>
    <scope>NUCLEOTIDE SEQUENCE [LARGE SCALE GENOMIC DNA]</scope>
    <source>
        <tissue evidence="8">Whole body</tissue>
    </source>
</reference>
<organism evidence="8 9">
    <name type="scientific">Cryptotermes secundus</name>
    <dbReference type="NCBI Taxonomy" id="105785"/>
    <lineage>
        <taxon>Eukaryota</taxon>
        <taxon>Metazoa</taxon>
        <taxon>Ecdysozoa</taxon>
        <taxon>Arthropoda</taxon>
        <taxon>Hexapoda</taxon>
        <taxon>Insecta</taxon>
        <taxon>Pterygota</taxon>
        <taxon>Neoptera</taxon>
        <taxon>Polyneoptera</taxon>
        <taxon>Dictyoptera</taxon>
        <taxon>Blattodea</taxon>
        <taxon>Blattoidea</taxon>
        <taxon>Termitoidae</taxon>
        <taxon>Kalotermitidae</taxon>
        <taxon>Cryptotermitinae</taxon>
        <taxon>Cryptotermes</taxon>
    </lineage>
</organism>
<dbReference type="Pfam" id="PF01607">
    <property type="entry name" value="CBM_14"/>
    <property type="match status" value="8"/>
</dbReference>
<dbReference type="SMART" id="SM00494">
    <property type="entry name" value="ChtBD2"/>
    <property type="match status" value="12"/>
</dbReference>
<feature type="domain" description="Chitin-binding type-2" evidence="7">
    <location>
        <begin position="725"/>
        <end position="780"/>
    </location>
</feature>
<evidence type="ECO:0000259" key="7">
    <source>
        <dbReference type="PROSITE" id="PS50940"/>
    </source>
</evidence>
<dbReference type="EMBL" id="NEVH01016296">
    <property type="protein sequence ID" value="PNF26016.1"/>
    <property type="molecule type" value="Genomic_DNA"/>
</dbReference>
<dbReference type="SUPFAM" id="SSF57625">
    <property type="entry name" value="Invertebrate chitin-binding proteins"/>
    <property type="match status" value="8"/>
</dbReference>
<dbReference type="PROSITE" id="PS50940">
    <property type="entry name" value="CHIT_BIND_II"/>
    <property type="match status" value="11"/>
</dbReference>
<dbReference type="PANTHER" id="PTHR23301:SF0">
    <property type="entry name" value="CHITIN-BINDING TYPE-2 DOMAIN-CONTAINING PROTEIN-RELATED"/>
    <property type="match status" value="1"/>
</dbReference>
<feature type="domain" description="Chitin-binding type-2" evidence="7">
    <location>
        <begin position="423"/>
        <end position="479"/>
    </location>
</feature>
<dbReference type="OrthoDB" id="7250310at2759"/>